<keyword evidence="6 13" id="KW-0547">Nucleotide-binding</keyword>
<keyword evidence="4 13" id="KW-0812">Transmembrane</keyword>
<dbReference type="InterPro" id="IPR023214">
    <property type="entry name" value="HAD_sf"/>
</dbReference>
<evidence type="ECO:0000256" key="12">
    <source>
        <dbReference type="ARBA" id="ARBA00048122"/>
    </source>
</evidence>
<dbReference type="Pfam" id="PF00122">
    <property type="entry name" value="E1-E2_ATPase"/>
    <property type="match status" value="1"/>
</dbReference>
<feature type="transmembrane region" description="Helical" evidence="13">
    <location>
        <begin position="753"/>
        <end position="781"/>
    </location>
</feature>
<evidence type="ECO:0000256" key="7">
    <source>
        <dbReference type="ARBA" id="ARBA00022840"/>
    </source>
</evidence>
<keyword evidence="14" id="KW-0732">Signal</keyword>
<dbReference type="SUPFAM" id="SSF81660">
    <property type="entry name" value="Metal cation-transporting ATPase, ATP-binding domain N"/>
    <property type="match status" value="1"/>
</dbReference>
<organism evidence="16">
    <name type="scientific">Anthurium amnicola</name>
    <dbReference type="NCBI Taxonomy" id="1678845"/>
    <lineage>
        <taxon>Eukaryota</taxon>
        <taxon>Viridiplantae</taxon>
        <taxon>Streptophyta</taxon>
        <taxon>Embryophyta</taxon>
        <taxon>Tracheophyta</taxon>
        <taxon>Spermatophyta</taxon>
        <taxon>Magnoliopsida</taxon>
        <taxon>Liliopsida</taxon>
        <taxon>Araceae</taxon>
        <taxon>Pothoideae</taxon>
        <taxon>Potheae</taxon>
        <taxon>Anthurium</taxon>
    </lineage>
</organism>
<dbReference type="Gene3D" id="3.40.50.1000">
    <property type="entry name" value="HAD superfamily/HAD-like"/>
    <property type="match status" value="1"/>
</dbReference>
<dbReference type="SUPFAM" id="SSF81653">
    <property type="entry name" value="Calcium ATPase, transduction domain A"/>
    <property type="match status" value="1"/>
</dbReference>
<feature type="transmembrane region" description="Helical" evidence="13">
    <location>
        <begin position="833"/>
        <end position="854"/>
    </location>
</feature>
<evidence type="ECO:0000256" key="14">
    <source>
        <dbReference type="SAM" id="SignalP"/>
    </source>
</evidence>
<sequence length="904" mass="100730">LAASQNLRAYLRCFCFSPLVRGTCLLCGAMGDVEAISMTDLKKLASKKHIPICELLVVLKCTEKGLSSYEASKRLQIFGENKFDEKKILGRPKRKIFQLVSFVWNPISWVMELLCLADIVLALSVGRPLYSLEFVGTIMLLAINSAICLMTENYARYAAEPLFNVQPWKTKVLRDGFWMELDATLLVPGDIIYIKQGDIVHADICLLKGDFLLVGHSPPNGAYICRNKSAGDRVLYGCYCRRGEMKAVVIATGVRCLFPNLRCQKNIFEVAQHEKILKAVSKYLICLLAVAMVIQVAVMSLAQSRSHNDIIDNILALLIGGLPTALPSVMFVTMAVGSHTLSKLGIVIKQLSAIEGMARMDVLCINKTGSLTLNMVSGYRNLVQVFEEGVDKEYVILLAARASQTENQDAIDAAIVRMLNDPKEARASIVEVHFQPFLTANRLTAITYEDANGNWHCVTKGSPKMIMDLCKCSIYAMDNIYRLINKFSKDAFRFVAVARQEVHKKELKNVTASLFNKKYRSSRWQFVGMIPLFDPLRHDSVETVRQFSKFGVRVKMITGDEFSISKEMARRLGIGPNIYPASLVFSDYIGRKPDVPVLPLNVVIPNADGIAELSEGEKYDTVCILQSRNHICGMVGTGADDVFAMDNAVVSFSFSYACEAARCFSDVIFTNSQQITLISAVLTSRAIFQRFKNCMTTAVSSTIYAVLSFSLIVLIGKFNISPFMILLVVILNDVTTMMLSMDCSEPSGMPDAWLLKEIIGTGVLIGSYLALMTVFFFVLTRETNLFSELFNVRSLVHDKDAMMSVLYLQVSIISQALIFVTRIRSWCPVKCPGLLLFAAFVVSQLVSTLIAVYANWGFASIKGVGWGWAGVIWLYSGIIIFALGLKKFFIDYILSRKDWRDLFI</sequence>
<evidence type="ECO:0000256" key="6">
    <source>
        <dbReference type="ARBA" id="ARBA00022741"/>
    </source>
</evidence>
<dbReference type="Gene3D" id="1.20.1110.10">
    <property type="entry name" value="Calcium-transporting ATPase, transmembrane domain"/>
    <property type="match status" value="1"/>
</dbReference>
<feature type="transmembrane region" description="Helical" evidence="13">
    <location>
        <begin position="283"/>
        <end position="302"/>
    </location>
</feature>
<dbReference type="InterPro" id="IPR059000">
    <property type="entry name" value="ATPase_P-type_domA"/>
</dbReference>
<dbReference type="GO" id="GO:0120029">
    <property type="term" value="P:proton export across plasma membrane"/>
    <property type="evidence" value="ECO:0007669"/>
    <property type="project" value="UniProtKB-UniRule"/>
</dbReference>
<dbReference type="Pfam" id="PF00690">
    <property type="entry name" value="Cation_ATPase_N"/>
    <property type="match status" value="1"/>
</dbReference>
<dbReference type="GO" id="GO:0016887">
    <property type="term" value="F:ATP hydrolysis activity"/>
    <property type="evidence" value="ECO:0007669"/>
    <property type="project" value="InterPro"/>
</dbReference>
<dbReference type="PRINTS" id="PR00119">
    <property type="entry name" value="CATATPASE"/>
</dbReference>
<dbReference type="SUPFAM" id="SSF81665">
    <property type="entry name" value="Calcium ATPase, transmembrane domain M"/>
    <property type="match status" value="1"/>
</dbReference>
<dbReference type="Pfam" id="PF13246">
    <property type="entry name" value="Cation_ATPase"/>
    <property type="match status" value="1"/>
</dbReference>
<dbReference type="GO" id="GO:0008553">
    <property type="term" value="F:P-type proton-exporting transporter activity"/>
    <property type="evidence" value="ECO:0007669"/>
    <property type="project" value="UniProtKB-UniRule"/>
</dbReference>
<feature type="chain" id="PRO_5008900104" description="Plasma membrane ATPase" evidence="14">
    <location>
        <begin position="23"/>
        <end position="904"/>
    </location>
</feature>
<feature type="transmembrane region" description="Helical" evidence="13">
    <location>
        <begin position="96"/>
        <end position="123"/>
    </location>
</feature>
<dbReference type="Gene3D" id="2.70.150.10">
    <property type="entry name" value="Calcium-transporting ATPase, cytoplasmic transduction domain A"/>
    <property type="match status" value="1"/>
</dbReference>
<dbReference type="FunFam" id="3.40.50.1000:FF:000211">
    <property type="entry name" value="Plasma membrane ATPase"/>
    <property type="match status" value="1"/>
</dbReference>
<keyword evidence="10 13" id="KW-0406">Ion transport</keyword>
<dbReference type="GO" id="GO:0046872">
    <property type="term" value="F:metal ion binding"/>
    <property type="evidence" value="ECO:0007669"/>
    <property type="project" value="UniProtKB-KW"/>
</dbReference>
<keyword evidence="11 13" id="KW-0472">Membrane</keyword>
<evidence type="ECO:0000256" key="9">
    <source>
        <dbReference type="ARBA" id="ARBA00022989"/>
    </source>
</evidence>
<evidence type="ECO:0000256" key="8">
    <source>
        <dbReference type="ARBA" id="ARBA00022842"/>
    </source>
</evidence>
<keyword evidence="3" id="KW-0597">Phosphoprotein</keyword>
<feature type="signal peptide" evidence="14">
    <location>
        <begin position="1"/>
        <end position="22"/>
    </location>
</feature>
<dbReference type="GO" id="GO:0005524">
    <property type="term" value="F:ATP binding"/>
    <property type="evidence" value="ECO:0007669"/>
    <property type="project" value="UniProtKB-UniRule"/>
</dbReference>
<dbReference type="InterPro" id="IPR023299">
    <property type="entry name" value="ATPase_P-typ_cyto_dom_N"/>
</dbReference>
<comment type="catalytic activity">
    <reaction evidence="12 13">
        <text>ATP + H2O + H(+)(in) = ADP + phosphate + 2 H(+)(out)</text>
        <dbReference type="Rhea" id="RHEA:20852"/>
        <dbReference type="ChEBI" id="CHEBI:15377"/>
        <dbReference type="ChEBI" id="CHEBI:15378"/>
        <dbReference type="ChEBI" id="CHEBI:30616"/>
        <dbReference type="ChEBI" id="CHEBI:43474"/>
        <dbReference type="ChEBI" id="CHEBI:456216"/>
        <dbReference type="EC" id="7.1.2.1"/>
    </reaction>
</comment>
<feature type="transmembrane region" description="Helical" evidence="13">
    <location>
        <begin position="314"/>
        <end position="336"/>
    </location>
</feature>
<proteinExistence type="inferred from homology"/>
<feature type="transmembrane region" description="Helical" evidence="13">
    <location>
        <begin position="129"/>
        <end position="149"/>
    </location>
</feature>
<keyword evidence="13" id="KW-1278">Translocase</keyword>
<feature type="transmembrane region" description="Helical" evidence="13">
    <location>
        <begin position="866"/>
        <end position="885"/>
    </location>
</feature>
<dbReference type="GO" id="GO:0005886">
    <property type="term" value="C:plasma membrane"/>
    <property type="evidence" value="ECO:0007669"/>
    <property type="project" value="UniProtKB-SubCell"/>
</dbReference>
<keyword evidence="13" id="KW-0375">Hydrogen ion transport</keyword>
<reference evidence="16" key="1">
    <citation type="submission" date="2015-07" db="EMBL/GenBank/DDBJ databases">
        <title>Transcriptome Assembly of Anthurium amnicola.</title>
        <authorList>
            <person name="Suzuki J."/>
        </authorList>
    </citation>
    <scope>NUCLEOTIDE SEQUENCE</scope>
</reference>
<evidence type="ECO:0000259" key="15">
    <source>
        <dbReference type="SMART" id="SM00831"/>
    </source>
</evidence>
<feature type="non-terminal residue" evidence="16">
    <location>
        <position position="1"/>
    </location>
</feature>
<dbReference type="SUPFAM" id="SSF56784">
    <property type="entry name" value="HAD-like"/>
    <property type="match status" value="1"/>
</dbReference>
<dbReference type="PRINTS" id="PR00120">
    <property type="entry name" value="HATPASE"/>
</dbReference>
<dbReference type="InterPro" id="IPR001757">
    <property type="entry name" value="P_typ_ATPase"/>
</dbReference>
<evidence type="ECO:0000256" key="11">
    <source>
        <dbReference type="ARBA" id="ARBA00023136"/>
    </source>
</evidence>
<evidence type="ECO:0000256" key="1">
    <source>
        <dbReference type="ARBA" id="ARBA00004141"/>
    </source>
</evidence>
<keyword evidence="13" id="KW-0813">Transport</keyword>
<evidence type="ECO:0000256" key="5">
    <source>
        <dbReference type="ARBA" id="ARBA00022723"/>
    </source>
</evidence>
<evidence type="ECO:0000256" key="3">
    <source>
        <dbReference type="ARBA" id="ARBA00022553"/>
    </source>
</evidence>
<dbReference type="SMART" id="SM00831">
    <property type="entry name" value="Cation_ATPase_N"/>
    <property type="match status" value="1"/>
</dbReference>
<keyword evidence="9 13" id="KW-1133">Transmembrane helix</keyword>
<evidence type="ECO:0000313" key="16">
    <source>
        <dbReference type="EMBL" id="JAT52525.1"/>
    </source>
</evidence>
<dbReference type="AlphaFoldDB" id="A0A1D1YD00"/>
<dbReference type="PANTHER" id="PTHR42861">
    <property type="entry name" value="CALCIUM-TRANSPORTING ATPASE"/>
    <property type="match status" value="1"/>
</dbReference>
<gene>
    <name evidence="16" type="primary">Os04g0656100_6</name>
    <name evidence="16" type="ORF">g.58859</name>
</gene>
<accession>A0A1D1YD00</accession>
<protein>
    <recommendedName>
        <fullName evidence="13">Plasma membrane ATPase</fullName>
        <ecNumber evidence="13">7.1.2.1</ecNumber>
    </recommendedName>
</protein>
<evidence type="ECO:0000256" key="4">
    <source>
        <dbReference type="ARBA" id="ARBA00022692"/>
    </source>
</evidence>
<dbReference type="InterPro" id="IPR004014">
    <property type="entry name" value="ATPase_P-typ_cation-transptr_N"/>
</dbReference>
<comment type="similarity">
    <text evidence="2 13">Belongs to the cation transport ATPase (P-type) (TC 3.A.3) family. Type IIIA subfamily.</text>
</comment>
<keyword evidence="7 13" id="KW-0067">ATP-binding</keyword>
<dbReference type="InterPro" id="IPR023298">
    <property type="entry name" value="ATPase_P-typ_TM_dom_sf"/>
</dbReference>
<feature type="transmembrane region" description="Helical" evidence="13">
    <location>
        <begin position="801"/>
        <end position="821"/>
    </location>
</feature>
<keyword evidence="5" id="KW-0479">Metal-binding</keyword>
<dbReference type="NCBIfam" id="TIGR01647">
    <property type="entry name" value="ATPase-IIIA_H"/>
    <property type="match status" value="1"/>
</dbReference>
<evidence type="ECO:0000256" key="2">
    <source>
        <dbReference type="ARBA" id="ARBA00008804"/>
    </source>
</evidence>
<dbReference type="InterPro" id="IPR008250">
    <property type="entry name" value="ATPase_P-typ_transduc_dom_A_sf"/>
</dbReference>
<dbReference type="InterPro" id="IPR006534">
    <property type="entry name" value="P-type_ATPase_IIIA"/>
</dbReference>
<keyword evidence="8 13" id="KW-0460">Magnesium</keyword>
<dbReference type="InterPro" id="IPR036412">
    <property type="entry name" value="HAD-like_sf"/>
</dbReference>
<evidence type="ECO:0000256" key="10">
    <source>
        <dbReference type="ARBA" id="ARBA00023065"/>
    </source>
</evidence>
<dbReference type="EC" id="7.1.2.1" evidence="13"/>
<dbReference type="Gene3D" id="3.40.1110.10">
    <property type="entry name" value="Calcium-transporting ATPase, cytoplasmic domain N"/>
    <property type="match status" value="1"/>
</dbReference>
<name>A0A1D1YD00_9ARAE</name>
<evidence type="ECO:0000256" key="13">
    <source>
        <dbReference type="RuleBase" id="RU362083"/>
    </source>
</evidence>
<dbReference type="EMBL" id="GDJX01015411">
    <property type="protein sequence ID" value="JAT52525.1"/>
    <property type="molecule type" value="Transcribed_RNA"/>
</dbReference>
<comment type="subcellular location">
    <subcellularLocation>
        <location evidence="13">Cell membrane</location>
        <topology evidence="13">Multi-pass membrane protein</topology>
    </subcellularLocation>
    <subcellularLocation>
        <location evidence="1">Membrane</location>
        <topology evidence="1">Multi-pass membrane protein</topology>
    </subcellularLocation>
</comment>
<feature type="domain" description="Cation-transporting P-type ATPase N-terminal" evidence="15">
    <location>
        <begin position="46"/>
        <end position="123"/>
    </location>
</feature>